<comment type="similarity">
    <text evidence="1">Belongs to the P-Pant transferase superfamily. Gsp/Sfp/HetI/AcpT family.</text>
</comment>
<evidence type="ECO:0000256" key="1">
    <source>
        <dbReference type="ARBA" id="ARBA00010990"/>
    </source>
</evidence>
<feature type="domain" description="4'-phosphopantetheinyl transferase N-terminal" evidence="4">
    <location>
        <begin position="45"/>
        <end position="100"/>
    </location>
</feature>
<evidence type="ECO:0000313" key="6">
    <source>
        <dbReference type="Proteomes" id="UP000197019"/>
    </source>
</evidence>
<dbReference type="Pfam" id="PF22624">
    <property type="entry name" value="AASDHPPT_N"/>
    <property type="match status" value="1"/>
</dbReference>
<evidence type="ECO:0000259" key="3">
    <source>
        <dbReference type="Pfam" id="PF01648"/>
    </source>
</evidence>
<dbReference type="KEGG" id="mpsy:CEK71_08515"/>
<evidence type="ECO:0000259" key="4">
    <source>
        <dbReference type="Pfam" id="PF22624"/>
    </source>
</evidence>
<dbReference type="GO" id="GO:0005829">
    <property type="term" value="C:cytosol"/>
    <property type="evidence" value="ECO:0007669"/>
    <property type="project" value="TreeGrafter"/>
</dbReference>
<dbReference type="Gene3D" id="3.90.470.20">
    <property type="entry name" value="4'-phosphopantetheinyl transferase domain"/>
    <property type="match status" value="1"/>
</dbReference>
<keyword evidence="6" id="KW-1185">Reference proteome</keyword>
<dbReference type="InterPro" id="IPR037143">
    <property type="entry name" value="4-PPantetheinyl_Trfase_dom_sf"/>
</dbReference>
<dbReference type="Pfam" id="PF01648">
    <property type="entry name" value="ACPS"/>
    <property type="match status" value="1"/>
</dbReference>
<evidence type="ECO:0000256" key="2">
    <source>
        <dbReference type="ARBA" id="ARBA00022679"/>
    </source>
</evidence>
<dbReference type="GO" id="GO:0019878">
    <property type="term" value="P:lysine biosynthetic process via aminoadipic acid"/>
    <property type="evidence" value="ECO:0007669"/>
    <property type="project" value="TreeGrafter"/>
</dbReference>
<keyword evidence="2 5" id="KW-0808">Transferase</keyword>
<dbReference type="GO" id="GO:0000287">
    <property type="term" value="F:magnesium ion binding"/>
    <property type="evidence" value="ECO:0007669"/>
    <property type="project" value="InterPro"/>
</dbReference>
<proteinExistence type="inferred from homology"/>
<dbReference type="GO" id="GO:0008897">
    <property type="term" value="F:holo-[acyl-carrier-protein] synthase activity"/>
    <property type="evidence" value="ECO:0007669"/>
    <property type="project" value="InterPro"/>
</dbReference>
<organism evidence="5 6">
    <name type="scientific">Methylovulum psychrotolerans</name>
    <dbReference type="NCBI Taxonomy" id="1704499"/>
    <lineage>
        <taxon>Bacteria</taxon>
        <taxon>Pseudomonadati</taxon>
        <taxon>Pseudomonadota</taxon>
        <taxon>Gammaproteobacteria</taxon>
        <taxon>Methylococcales</taxon>
        <taxon>Methylococcaceae</taxon>
        <taxon>Methylovulum</taxon>
    </lineage>
</organism>
<dbReference type="RefSeq" id="WP_088618994.1">
    <property type="nucleotide sequence ID" value="NZ_CP022129.1"/>
</dbReference>
<dbReference type="InterPro" id="IPR050559">
    <property type="entry name" value="P-Pant_transferase_sf"/>
</dbReference>
<feature type="domain" description="4'-phosphopantetheinyl transferase" evidence="3">
    <location>
        <begin position="107"/>
        <end position="182"/>
    </location>
</feature>
<sequence length="232" mass="25910">MPDPNIHLWHVELAKDADADRYLPLLDDTELAHAHTLSHPLIRQRYLAVRGNLRLLLADYLQQAPAAIGIARTETGKPYLPAHPQTVFNISHTARHLIVAIAGHCQLGVDIELPSPRPNLAALVKKCFADEEAAYWHGLPPTRQTLEFYRFWTKKEAFVKATGRGIALGLKHCVINPEQPETFLRLPDGYGEATTWRIIDLTATEQLEGHGLCGAVVVDSLAQVSWERLVKD</sequence>
<evidence type="ECO:0000313" key="5">
    <source>
        <dbReference type="EMBL" id="ASF46120.1"/>
    </source>
</evidence>
<dbReference type="OrthoDB" id="9808281at2"/>
<name>A0A1Z4BXZ3_9GAMM</name>
<protein>
    <submittedName>
        <fullName evidence="5">4-phosphopantetheinyl transferase</fullName>
    </submittedName>
</protein>
<reference evidence="5 6" key="1">
    <citation type="submission" date="2017-06" db="EMBL/GenBank/DDBJ databases">
        <title>Genome Sequencing of the methanotroph Methylovulum psychrotolerants str. HV10-M2 isolated from a high-altitude environment.</title>
        <authorList>
            <person name="Mateos-Rivera A."/>
        </authorList>
    </citation>
    <scope>NUCLEOTIDE SEQUENCE [LARGE SCALE GENOMIC DNA]</scope>
    <source>
        <strain evidence="5 6">HV10_M2</strain>
    </source>
</reference>
<dbReference type="PANTHER" id="PTHR12215">
    <property type="entry name" value="PHOSPHOPANTETHEINE TRANSFERASE"/>
    <property type="match status" value="1"/>
</dbReference>
<dbReference type="EMBL" id="CP022129">
    <property type="protein sequence ID" value="ASF46120.1"/>
    <property type="molecule type" value="Genomic_DNA"/>
</dbReference>
<dbReference type="PANTHER" id="PTHR12215:SF10">
    <property type="entry name" value="L-AMINOADIPATE-SEMIALDEHYDE DEHYDROGENASE-PHOSPHOPANTETHEINYL TRANSFERASE"/>
    <property type="match status" value="1"/>
</dbReference>
<accession>A0A1Z4BXZ3</accession>
<gene>
    <name evidence="5" type="ORF">CEK71_08515</name>
</gene>
<dbReference type="SUPFAM" id="SSF56214">
    <property type="entry name" value="4'-phosphopantetheinyl transferase"/>
    <property type="match status" value="2"/>
</dbReference>
<dbReference type="InterPro" id="IPR055066">
    <property type="entry name" value="AASDHPPT_N"/>
</dbReference>
<dbReference type="Proteomes" id="UP000197019">
    <property type="component" value="Chromosome"/>
</dbReference>
<dbReference type="InterPro" id="IPR008278">
    <property type="entry name" value="4-PPantetheinyl_Trfase_dom"/>
</dbReference>
<dbReference type="AlphaFoldDB" id="A0A1Z4BXZ3"/>